<gene>
    <name evidence="3" type="ORF">OFUS_LOCUS17164</name>
</gene>
<dbReference type="Gene3D" id="3.40.50.300">
    <property type="entry name" value="P-loop containing nucleotide triphosphate hydrolases"/>
    <property type="match status" value="1"/>
</dbReference>
<accession>A0A8J1U5E9</accession>
<dbReference type="PANTHER" id="PTHR10605:SF72">
    <property type="entry name" value="HEPARAN SULFATE 3-O SULFOTRANSFERASE-B, ISOFORM A"/>
    <property type="match status" value="1"/>
</dbReference>
<keyword evidence="4" id="KW-1185">Reference proteome</keyword>
<dbReference type="InterPro" id="IPR000863">
    <property type="entry name" value="Sulfotransferase_dom"/>
</dbReference>
<proteinExistence type="predicted"/>
<name>A0A8J1U5E9_OWEFU</name>
<evidence type="ECO:0000256" key="2">
    <source>
        <dbReference type="ARBA" id="ARBA00023180"/>
    </source>
</evidence>
<evidence type="ECO:0000313" key="4">
    <source>
        <dbReference type="Proteomes" id="UP000749559"/>
    </source>
</evidence>
<comment type="caution">
    <text evidence="3">The sequence shown here is derived from an EMBL/GenBank/DDBJ whole genome shotgun (WGS) entry which is preliminary data.</text>
</comment>
<organism evidence="3 4">
    <name type="scientific">Owenia fusiformis</name>
    <name type="common">Polychaete worm</name>
    <dbReference type="NCBI Taxonomy" id="6347"/>
    <lineage>
        <taxon>Eukaryota</taxon>
        <taxon>Metazoa</taxon>
        <taxon>Spiralia</taxon>
        <taxon>Lophotrochozoa</taxon>
        <taxon>Annelida</taxon>
        <taxon>Polychaeta</taxon>
        <taxon>Sedentaria</taxon>
        <taxon>Canalipalpata</taxon>
        <taxon>Sabellida</taxon>
        <taxon>Oweniida</taxon>
        <taxon>Oweniidae</taxon>
        <taxon>Owenia</taxon>
    </lineage>
</organism>
<dbReference type="PANTHER" id="PTHR10605">
    <property type="entry name" value="HEPARAN SULFATE SULFOTRANSFERASE"/>
    <property type="match status" value="1"/>
</dbReference>
<dbReference type="OrthoDB" id="6103378at2759"/>
<protein>
    <submittedName>
        <fullName evidence="3">Uncharacterized protein</fullName>
    </submittedName>
</protein>
<dbReference type="InterPro" id="IPR037359">
    <property type="entry name" value="NST/OST"/>
</dbReference>
<dbReference type="Proteomes" id="UP000749559">
    <property type="component" value="Unassembled WGS sequence"/>
</dbReference>
<reference evidence="3" key="1">
    <citation type="submission" date="2022-03" db="EMBL/GenBank/DDBJ databases">
        <authorList>
            <person name="Martin C."/>
        </authorList>
    </citation>
    <scope>NUCLEOTIDE SEQUENCE</scope>
</reference>
<evidence type="ECO:0000256" key="1">
    <source>
        <dbReference type="ARBA" id="ARBA00022679"/>
    </source>
</evidence>
<dbReference type="InterPro" id="IPR027417">
    <property type="entry name" value="P-loop_NTPase"/>
</dbReference>
<dbReference type="Pfam" id="PF00685">
    <property type="entry name" value="Sulfotransfer_1"/>
    <property type="match status" value="1"/>
</dbReference>
<keyword evidence="2" id="KW-0325">Glycoprotein</keyword>
<evidence type="ECO:0000313" key="3">
    <source>
        <dbReference type="EMBL" id="CAH1792151.1"/>
    </source>
</evidence>
<dbReference type="AlphaFoldDB" id="A0A8J1U5E9"/>
<dbReference type="EMBL" id="CAIIXF020000008">
    <property type="protein sequence ID" value="CAH1792151.1"/>
    <property type="molecule type" value="Genomic_DNA"/>
</dbReference>
<sequence length="343" mass="40831">MRFARLVVFFSVVVILSYIYMYITLHKNVPHETSRFTKDEETFGKLNGDEIQELYTKDYSISEIETRVQREREEIEQLFGLARRRLSDVILAGIFKSGTGTMSIWLSSHPQIVQVKHIVGYYETRYNYADHLASIPDIPNDKIMYERCTECFTSPNAVERVLAAYPQRNVKFLIMIRDPIVRLISEYIQRIVQKDEDKTFEEEIFTSNGEVHADISHKYVHRSIYVIHLAKWLMLFPRRNIHLVDAESFTQTPWIELEKIERFLQIDHFFSEDRFPPNPDKPNFRCFIDNFESEAHCMGYQKGRSHPNITEESIQKLRKYFKPYNEQFFTLAGQRFSWSVNYD</sequence>
<dbReference type="SUPFAM" id="SSF52540">
    <property type="entry name" value="P-loop containing nucleoside triphosphate hydrolases"/>
    <property type="match status" value="1"/>
</dbReference>
<keyword evidence="1" id="KW-0808">Transferase</keyword>
<dbReference type="GO" id="GO:0008467">
    <property type="term" value="F:[heparan sulfate]-glucosamine 3-sulfotransferase activity"/>
    <property type="evidence" value="ECO:0007669"/>
    <property type="project" value="TreeGrafter"/>
</dbReference>